<evidence type="ECO:0000313" key="3">
    <source>
        <dbReference type="Proteomes" id="UP000186922"/>
    </source>
</evidence>
<reference evidence="2 3" key="1">
    <citation type="journal article" date="2016" name="Nat. Commun.">
        <title>Extremotolerant tardigrade genome and improved radiotolerance of human cultured cells by tardigrade-unique protein.</title>
        <authorList>
            <person name="Hashimoto T."/>
            <person name="Horikawa D.D."/>
            <person name="Saito Y."/>
            <person name="Kuwahara H."/>
            <person name="Kozuka-Hata H."/>
            <person name="Shin-I T."/>
            <person name="Minakuchi Y."/>
            <person name="Ohishi K."/>
            <person name="Motoyama A."/>
            <person name="Aizu T."/>
            <person name="Enomoto A."/>
            <person name="Kondo K."/>
            <person name="Tanaka S."/>
            <person name="Hara Y."/>
            <person name="Koshikawa S."/>
            <person name="Sagara H."/>
            <person name="Miura T."/>
            <person name="Yokobori S."/>
            <person name="Miyagawa K."/>
            <person name="Suzuki Y."/>
            <person name="Kubo T."/>
            <person name="Oyama M."/>
            <person name="Kohara Y."/>
            <person name="Fujiyama A."/>
            <person name="Arakawa K."/>
            <person name="Katayama T."/>
            <person name="Toyoda A."/>
            <person name="Kunieda T."/>
        </authorList>
    </citation>
    <scope>NUCLEOTIDE SEQUENCE [LARGE SCALE GENOMIC DNA]</scope>
    <source>
        <strain evidence="2 3">YOKOZUNA-1</strain>
    </source>
</reference>
<dbReference type="EMBL" id="BDGG01000008">
    <property type="protein sequence ID" value="GAV02900.1"/>
    <property type="molecule type" value="Genomic_DNA"/>
</dbReference>
<protein>
    <submittedName>
        <fullName evidence="2">Uncharacterized protein</fullName>
    </submittedName>
</protein>
<proteinExistence type="predicted"/>
<evidence type="ECO:0000313" key="2">
    <source>
        <dbReference type="EMBL" id="GAV02900.1"/>
    </source>
</evidence>
<dbReference type="AlphaFoldDB" id="A0A1D1VMQ7"/>
<gene>
    <name evidence="2" type="primary">RvY_13406-1</name>
    <name evidence="2" type="synonym">RvY_13406.1</name>
    <name evidence="2" type="ORF">RvY_13406</name>
</gene>
<keyword evidence="3" id="KW-1185">Reference proteome</keyword>
<feature type="non-terminal residue" evidence="2">
    <location>
        <position position="45"/>
    </location>
</feature>
<organism evidence="2 3">
    <name type="scientific">Ramazzottius varieornatus</name>
    <name type="common">Water bear</name>
    <name type="synonym">Tardigrade</name>
    <dbReference type="NCBI Taxonomy" id="947166"/>
    <lineage>
        <taxon>Eukaryota</taxon>
        <taxon>Metazoa</taxon>
        <taxon>Ecdysozoa</taxon>
        <taxon>Tardigrada</taxon>
        <taxon>Eutardigrada</taxon>
        <taxon>Parachela</taxon>
        <taxon>Hypsibioidea</taxon>
        <taxon>Ramazzottiidae</taxon>
        <taxon>Ramazzottius</taxon>
    </lineage>
</organism>
<dbReference type="Proteomes" id="UP000186922">
    <property type="component" value="Unassembled WGS sequence"/>
</dbReference>
<sequence length="45" mass="5087">MSNASNAENAIDQDSPVHGGEDRSINTLQRKFGETRKSRLSRLLW</sequence>
<feature type="region of interest" description="Disordered" evidence="1">
    <location>
        <begin position="1"/>
        <end position="45"/>
    </location>
</feature>
<name>A0A1D1VMQ7_RAMVA</name>
<accession>A0A1D1VMQ7</accession>
<comment type="caution">
    <text evidence="2">The sequence shown here is derived from an EMBL/GenBank/DDBJ whole genome shotgun (WGS) entry which is preliminary data.</text>
</comment>
<evidence type="ECO:0000256" key="1">
    <source>
        <dbReference type="SAM" id="MobiDB-lite"/>
    </source>
</evidence>